<organism evidence="3 4">
    <name type="scientific">Echinicola jeungdonensis</name>
    <dbReference type="NCBI Taxonomy" id="709343"/>
    <lineage>
        <taxon>Bacteria</taxon>
        <taxon>Pseudomonadati</taxon>
        <taxon>Bacteroidota</taxon>
        <taxon>Cytophagia</taxon>
        <taxon>Cytophagales</taxon>
        <taxon>Cyclobacteriaceae</taxon>
        <taxon>Echinicola</taxon>
    </lineage>
</organism>
<dbReference type="PANTHER" id="PTHR33741">
    <property type="entry name" value="TRANSMEMBRANE PROTEIN DDB_G0269096-RELATED"/>
    <property type="match status" value="1"/>
</dbReference>
<name>A0ABV5J0Y7_9BACT</name>
<feature type="transmembrane region" description="Helical" evidence="1">
    <location>
        <begin position="156"/>
        <end position="177"/>
    </location>
</feature>
<keyword evidence="1" id="KW-1133">Transmembrane helix</keyword>
<dbReference type="Proteomes" id="UP001589654">
    <property type="component" value="Unassembled WGS sequence"/>
</dbReference>
<feature type="domain" description="HPP transmembrane region" evidence="2">
    <location>
        <begin position="26"/>
        <end position="187"/>
    </location>
</feature>
<evidence type="ECO:0000313" key="3">
    <source>
        <dbReference type="EMBL" id="MFB9210478.1"/>
    </source>
</evidence>
<gene>
    <name evidence="3" type="ORF">ACFFUR_01550</name>
</gene>
<feature type="transmembrane region" description="Helical" evidence="1">
    <location>
        <begin position="32"/>
        <end position="52"/>
    </location>
</feature>
<keyword evidence="4" id="KW-1185">Reference proteome</keyword>
<feature type="transmembrane region" description="Helical" evidence="1">
    <location>
        <begin position="112"/>
        <end position="130"/>
    </location>
</feature>
<accession>A0ABV5J0Y7</accession>
<dbReference type="InterPro" id="IPR007065">
    <property type="entry name" value="HPP"/>
</dbReference>
<keyword evidence="1" id="KW-0472">Membrane</keyword>
<evidence type="ECO:0000313" key="4">
    <source>
        <dbReference type="Proteomes" id="UP001589654"/>
    </source>
</evidence>
<feature type="transmembrane region" description="Helical" evidence="1">
    <location>
        <begin position="88"/>
        <end position="106"/>
    </location>
</feature>
<evidence type="ECO:0000256" key="1">
    <source>
        <dbReference type="SAM" id="Phobius"/>
    </source>
</evidence>
<protein>
    <submittedName>
        <fullName evidence="3">HPP family protein</fullName>
    </submittedName>
</protein>
<dbReference type="RefSeq" id="WP_290246733.1">
    <property type="nucleotide sequence ID" value="NZ_JAUFQT010000001.1"/>
</dbReference>
<comment type="caution">
    <text evidence="3">The sequence shown here is derived from an EMBL/GenBank/DDBJ whole genome shotgun (WGS) entry which is preliminary data.</text>
</comment>
<dbReference type="PANTHER" id="PTHR33741:SF5">
    <property type="entry name" value="TRANSMEMBRANE PROTEIN DDB_G0269096-RELATED"/>
    <property type="match status" value="1"/>
</dbReference>
<dbReference type="Pfam" id="PF04982">
    <property type="entry name" value="TM_HPP"/>
    <property type="match status" value="1"/>
</dbReference>
<dbReference type="InterPro" id="IPR058581">
    <property type="entry name" value="TM_HPP"/>
</dbReference>
<feature type="transmembrane region" description="Helical" evidence="1">
    <location>
        <begin position="58"/>
        <end position="76"/>
    </location>
</feature>
<reference evidence="3 4" key="1">
    <citation type="submission" date="2024-09" db="EMBL/GenBank/DDBJ databases">
        <authorList>
            <person name="Sun Q."/>
            <person name="Mori K."/>
        </authorList>
    </citation>
    <scope>NUCLEOTIDE SEQUENCE [LARGE SCALE GENOMIC DNA]</scope>
    <source>
        <strain evidence="3 4">CECT 7682</strain>
    </source>
</reference>
<evidence type="ECO:0000259" key="2">
    <source>
        <dbReference type="Pfam" id="PF04982"/>
    </source>
</evidence>
<proteinExistence type="predicted"/>
<dbReference type="EMBL" id="JBHMEW010000008">
    <property type="protein sequence ID" value="MFB9210478.1"/>
    <property type="molecule type" value="Genomic_DNA"/>
</dbReference>
<sequence>MDIGKLAGFKRTYNKLWRVEEKLRPSELMEMFWTFFGGFIGIACIGLLQSYFHDFSPSGQLFLIGSFGASAVLVYGSPKSPLAQPRNLILGHLTSAFIGVTVYKFVGEYEVIWLSCGLAVGMAIIGMQLTKSLHPPGGATALIAVIGTEKVKTLGYYYLLSPVFSGVLILFIVGIIINNIPKNRQYPLGKNKK</sequence>
<keyword evidence="1" id="KW-0812">Transmembrane</keyword>